<comment type="caution">
    <text evidence="1">The sequence shown here is derived from an EMBL/GenBank/DDBJ whole genome shotgun (WGS) entry which is preliminary data.</text>
</comment>
<dbReference type="InterPro" id="IPR011990">
    <property type="entry name" value="TPR-like_helical_dom_sf"/>
</dbReference>
<name>A0AA38RVN1_9PEZI</name>
<dbReference type="AlphaFoldDB" id="A0AA38RVN1"/>
<dbReference type="InterPro" id="IPR010323">
    <property type="entry name" value="DUF924"/>
</dbReference>
<evidence type="ECO:0000313" key="2">
    <source>
        <dbReference type="Proteomes" id="UP001174691"/>
    </source>
</evidence>
<sequence length="325" mass="37298">MGGGPTALEELKRLLTPELLTHIVNARLPYDKHAPIDFAEFGRNIFLEDNFGPVVQDRVWPTLIALSKVGLDGIPDLSTFLPPPTDASYPEQCLGLQLLLDHCPRLLFRGIDERWTYSYFMPLSERLAQIWHVLRTEQRPDGWDLWQKSAGLDYWIGVRFWFGTPFVHSERLEYQHTALEFTDETRTIVESETGVPDPWRAKRKETLADLTGYPRVYRAGPPQGEDVTPASWTYWMCMLMDIHVPIIEHYGRYPCQNAIRGRESTAEEKEWIEETTHFGETTQDVAKRVKEDIAAGRWTPLGTDSLGENRSEVRAALNTALDGKR</sequence>
<accession>A0AA38RVN1</accession>
<keyword evidence="2" id="KW-1185">Reference proteome</keyword>
<dbReference type="SUPFAM" id="SSF48452">
    <property type="entry name" value="TPR-like"/>
    <property type="match status" value="1"/>
</dbReference>
<gene>
    <name evidence="1" type="ORF">NKR19_g4929</name>
</gene>
<dbReference type="Gene3D" id="1.25.40.10">
    <property type="entry name" value="Tetratricopeptide repeat domain"/>
    <property type="match status" value="1"/>
</dbReference>
<reference evidence="1" key="1">
    <citation type="submission" date="2022-07" db="EMBL/GenBank/DDBJ databases">
        <title>Fungi with potential for degradation of polypropylene.</title>
        <authorList>
            <person name="Gostincar C."/>
        </authorList>
    </citation>
    <scope>NUCLEOTIDE SEQUENCE</scope>
    <source>
        <strain evidence="1">EXF-13287</strain>
    </source>
</reference>
<evidence type="ECO:0000313" key="1">
    <source>
        <dbReference type="EMBL" id="KAJ9151485.1"/>
    </source>
</evidence>
<proteinExistence type="predicted"/>
<organism evidence="1 2">
    <name type="scientific">Coniochaeta hoffmannii</name>
    <dbReference type="NCBI Taxonomy" id="91930"/>
    <lineage>
        <taxon>Eukaryota</taxon>
        <taxon>Fungi</taxon>
        <taxon>Dikarya</taxon>
        <taxon>Ascomycota</taxon>
        <taxon>Pezizomycotina</taxon>
        <taxon>Sordariomycetes</taxon>
        <taxon>Sordariomycetidae</taxon>
        <taxon>Coniochaetales</taxon>
        <taxon>Coniochaetaceae</taxon>
        <taxon>Coniochaeta</taxon>
    </lineage>
</organism>
<protein>
    <submittedName>
        <fullName evidence="1">Uncharacterized protein</fullName>
    </submittedName>
</protein>
<dbReference type="Pfam" id="PF06041">
    <property type="entry name" value="DUF924"/>
    <property type="match status" value="1"/>
</dbReference>
<dbReference type="EMBL" id="JANBVN010000064">
    <property type="protein sequence ID" value="KAJ9151485.1"/>
    <property type="molecule type" value="Genomic_DNA"/>
</dbReference>
<dbReference type="Proteomes" id="UP001174691">
    <property type="component" value="Unassembled WGS sequence"/>
</dbReference>